<dbReference type="AlphaFoldDB" id="A0A0E0H6U9"/>
<evidence type="ECO:0000313" key="2">
    <source>
        <dbReference type="EnsemblPlants" id="ONIVA04G26400.1"/>
    </source>
</evidence>
<feature type="transmembrane region" description="Helical" evidence="1">
    <location>
        <begin position="6"/>
        <end position="24"/>
    </location>
</feature>
<proteinExistence type="predicted"/>
<evidence type="ECO:0000313" key="3">
    <source>
        <dbReference type="Proteomes" id="UP000006591"/>
    </source>
</evidence>
<dbReference type="HOGENOM" id="CLU_2709034_0_0_1"/>
<dbReference type="Gramene" id="ONIVA04G26400.1">
    <property type="protein sequence ID" value="ONIVA04G26400.1"/>
    <property type="gene ID" value="ONIVA04G26400"/>
</dbReference>
<dbReference type="EnsemblPlants" id="ONIVA04G26400.1">
    <property type="protein sequence ID" value="ONIVA04G26400.1"/>
    <property type="gene ID" value="ONIVA04G26400"/>
</dbReference>
<reference evidence="2" key="2">
    <citation type="submission" date="2018-04" db="EMBL/GenBank/DDBJ databases">
        <title>OnivRS2 (Oryza nivara Reference Sequence Version 2).</title>
        <authorList>
            <person name="Zhang J."/>
            <person name="Kudrna D."/>
            <person name="Lee S."/>
            <person name="Talag J."/>
            <person name="Rajasekar S."/>
            <person name="Welchert J."/>
            <person name="Hsing Y.-I."/>
            <person name="Wing R.A."/>
        </authorList>
    </citation>
    <scope>NUCLEOTIDE SEQUENCE [LARGE SCALE GENOMIC DNA]</scope>
    <source>
        <strain evidence="2">SL10</strain>
    </source>
</reference>
<keyword evidence="1" id="KW-1133">Transmembrane helix</keyword>
<organism evidence="2">
    <name type="scientific">Oryza nivara</name>
    <name type="common">Indian wild rice</name>
    <name type="synonym">Oryza sativa f. spontanea</name>
    <dbReference type="NCBI Taxonomy" id="4536"/>
    <lineage>
        <taxon>Eukaryota</taxon>
        <taxon>Viridiplantae</taxon>
        <taxon>Streptophyta</taxon>
        <taxon>Embryophyta</taxon>
        <taxon>Tracheophyta</taxon>
        <taxon>Spermatophyta</taxon>
        <taxon>Magnoliopsida</taxon>
        <taxon>Liliopsida</taxon>
        <taxon>Poales</taxon>
        <taxon>Poaceae</taxon>
        <taxon>BOP clade</taxon>
        <taxon>Oryzoideae</taxon>
        <taxon>Oryzeae</taxon>
        <taxon>Oryzinae</taxon>
        <taxon>Oryza</taxon>
    </lineage>
</organism>
<evidence type="ECO:0000256" key="1">
    <source>
        <dbReference type="SAM" id="Phobius"/>
    </source>
</evidence>
<sequence>MSERKLLYALRLFSFLYFMFLFMCRRCPDVHRAIRRDTSPFRATDCKGGRLKPRLLPFRGALESRDETRRERH</sequence>
<dbReference type="Proteomes" id="UP000006591">
    <property type="component" value="Chromosome 4"/>
</dbReference>
<keyword evidence="1" id="KW-0812">Transmembrane</keyword>
<accession>A0A0E0H6U9</accession>
<keyword evidence="1" id="KW-0472">Membrane</keyword>
<name>A0A0E0H6U9_ORYNI</name>
<protein>
    <submittedName>
        <fullName evidence="2">Uncharacterized protein</fullName>
    </submittedName>
</protein>
<keyword evidence="3" id="KW-1185">Reference proteome</keyword>
<reference evidence="2" key="1">
    <citation type="submission" date="2015-04" db="UniProtKB">
        <authorList>
            <consortium name="EnsemblPlants"/>
        </authorList>
    </citation>
    <scope>IDENTIFICATION</scope>
    <source>
        <strain evidence="2">SL10</strain>
    </source>
</reference>